<dbReference type="EMBL" id="DXEN01000055">
    <property type="protein sequence ID" value="HIX86409.1"/>
    <property type="molecule type" value="Genomic_DNA"/>
</dbReference>
<feature type="transmembrane region" description="Helical" evidence="1">
    <location>
        <begin position="35"/>
        <end position="57"/>
    </location>
</feature>
<protein>
    <submittedName>
        <fullName evidence="3">PH domain-containing protein</fullName>
    </submittedName>
</protein>
<evidence type="ECO:0000313" key="4">
    <source>
        <dbReference type="Proteomes" id="UP000823847"/>
    </source>
</evidence>
<dbReference type="AlphaFoldDB" id="A0A9D2BPJ3"/>
<keyword evidence="1" id="KW-0812">Transmembrane</keyword>
<gene>
    <name evidence="3" type="ORF">H9848_07365</name>
</gene>
<comment type="caution">
    <text evidence="3">The sequence shown here is derived from an EMBL/GenBank/DDBJ whole genome shotgun (WGS) entry which is preliminary data.</text>
</comment>
<keyword evidence="1" id="KW-1133">Transmembrane helix</keyword>
<reference evidence="3" key="2">
    <citation type="submission" date="2021-04" db="EMBL/GenBank/DDBJ databases">
        <authorList>
            <person name="Gilroy R."/>
        </authorList>
    </citation>
    <scope>NUCLEOTIDE SEQUENCE</scope>
    <source>
        <strain evidence="3">ChiHecec2B26-12326</strain>
    </source>
</reference>
<sequence>MERVYKSKVGWWYHLLIIIVIIGCVAAFLRAHVPAMIAMLLIAMGVIHVLLNTYYRVTEEGMLIARMGFFPEKRIAIADIEALESSVMPVPSYALSLGRIVIWSDGKPWLLISPVNQSDFIKQLRKINPNIQLK</sequence>
<dbReference type="PROSITE" id="PS51257">
    <property type="entry name" value="PROKAR_LIPOPROTEIN"/>
    <property type="match status" value="1"/>
</dbReference>
<dbReference type="InterPro" id="IPR009589">
    <property type="entry name" value="PH_YyaB-like"/>
</dbReference>
<reference evidence="3" key="1">
    <citation type="journal article" date="2021" name="PeerJ">
        <title>Extensive microbial diversity within the chicken gut microbiome revealed by metagenomics and culture.</title>
        <authorList>
            <person name="Gilroy R."/>
            <person name="Ravi A."/>
            <person name="Getino M."/>
            <person name="Pursley I."/>
            <person name="Horton D.L."/>
            <person name="Alikhan N.F."/>
            <person name="Baker D."/>
            <person name="Gharbi K."/>
            <person name="Hall N."/>
            <person name="Watson M."/>
            <person name="Adriaenssens E.M."/>
            <person name="Foster-Nyarko E."/>
            <person name="Jarju S."/>
            <person name="Secka A."/>
            <person name="Antonio M."/>
            <person name="Oren A."/>
            <person name="Chaudhuri R.R."/>
            <person name="La Ragione R."/>
            <person name="Hildebrand F."/>
            <person name="Pallen M.J."/>
        </authorList>
    </citation>
    <scope>NUCLEOTIDE SEQUENCE</scope>
    <source>
        <strain evidence="3">ChiHecec2B26-12326</strain>
    </source>
</reference>
<evidence type="ECO:0000259" key="2">
    <source>
        <dbReference type="Pfam" id="PF06713"/>
    </source>
</evidence>
<name>A0A9D2BPJ3_9BACT</name>
<dbReference type="Pfam" id="PF06713">
    <property type="entry name" value="bPH_4"/>
    <property type="match status" value="1"/>
</dbReference>
<feature type="domain" description="Uncharacterized protein YyaB-like PH" evidence="2">
    <location>
        <begin position="53"/>
        <end position="128"/>
    </location>
</feature>
<proteinExistence type="predicted"/>
<keyword evidence="1" id="KW-0472">Membrane</keyword>
<organism evidence="3 4">
    <name type="scientific">Candidatus Parabacteroides intestinigallinarum</name>
    <dbReference type="NCBI Taxonomy" id="2838722"/>
    <lineage>
        <taxon>Bacteria</taxon>
        <taxon>Pseudomonadati</taxon>
        <taxon>Bacteroidota</taxon>
        <taxon>Bacteroidia</taxon>
        <taxon>Bacteroidales</taxon>
        <taxon>Tannerellaceae</taxon>
        <taxon>Parabacteroides</taxon>
    </lineage>
</organism>
<evidence type="ECO:0000256" key="1">
    <source>
        <dbReference type="SAM" id="Phobius"/>
    </source>
</evidence>
<evidence type="ECO:0000313" key="3">
    <source>
        <dbReference type="EMBL" id="HIX86409.1"/>
    </source>
</evidence>
<feature type="transmembrane region" description="Helical" evidence="1">
    <location>
        <begin position="12"/>
        <end position="29"/>
    </location>
</feature>
<dbReference type="Proteomes" id="UP000823847">
    <property type="component" value="Unassembled WGS sequence"/>
</dbReference>
<dbReference type="GO" id="GO:0030153">
    <property type="term" value="P:bacteriocin immunity"/>
    <property type="evidence" value="ECO:0007669"/>
    <property type="project" value="InterPro"/>
</dbReference>
<accession>A0A9D2BPJ3</accession>